<evidence type="ECO:0000313" key="2">
    <source>
        <dbReference type="EMBL" id="RPJ92615.1"/>
    </source>
</evidence>
<feature type="non-terminal residue" evidence="2">
    <location>
        <position position="34"/>
    </location>
</feature>
<dbReference type="Proteomes" id="UP000285324">
    <property type="component" value="Unassembled WGS sequence"/>
</dbReference>
<evidence type="ECO:0000313" key="3">
    <source>
        <dbReference type="Proteomes" id="UP000285324"/>
    </source>
</evidence>
<comment type="caution">
    <text evidence="2">The sequence shown here is derived from an EMBL/GenBank/DDBJ whole genome shotgun (WGS) entry which is preliminary data.</text>
</comment>
<organism evidence="2 3">
    <name type="scientific">Alcaligenes xylosoxydans xylosoxydans</name>
    <name type="common">Achromobacter xylosoxidans</name>
    <dbReference type="NCBI Taxonomy" id="85698"/>
    <lineage>
        <taxon>Bacteria</taxon>
        <taxon>Pseudomonadati</taxon>
        <taxon>Pseudomonadota</taxon>
        <taxon>Betaproteobacteria</taxon>
        <taxon>Burkholderiales</taxon>
        <taxon>Alcaligenaceae</taxon>
        <taxon>Achromobacter</taxon>
    </lineage>
</organism>
<dbReference type="EMBL" id="QVXO01000006">
    <property type="protein sequence ID" value="RPJ92615.1"/>
    <property type="molecule type" value="Genomic_DNA"/>
</dbReference>
<reference evidence="2 3" key="1">
    <citation type="submission" date="2018-08" db="EMBL/GenBank/DDBJ databases">
        <title>Achromobacter xylosoxidans Genome sequencing and assembly.</title>
        <authorList>
            <person name="Wang R."/>
            <person name="Rensing C."/>
            <person name="Li Y."/>
        </authorList>
    </citation>
    <scope>NUCLEOTIDE SEQUENCE [LARGE SCALE GENOMIC DNA]</scope>
    <source>
        <strain evidence="2 3">GD003A</strain>
    </source>
</reference>
<accession>A0A424WH89</accession>
<name>A0A424WH89_ALCXX</name>
<protein>
    <submittedName>
        <fullName evidence="2">Anaerobic ribonucleoside-triphosphate reductase activating protein</fullName>
    </submittedName>
</protein>
<proteinExistence type="predicted"/>
<feature type="region of interest" description="Disordered" evidence="1">
    <location>
        <begin position="1"/>
        <end position="34"/>
    </location>
</feature>
<dbReference type="AlphaFoldDB" id="A0A424WH89"/>
<sequence>MNAASSSNAAPEGATRAAASTPGCGPGTRRLTAR</sequence>
<evidence type="ECO:0000256" key="1">
    <source>
        <dbReference type="SAM" id="MobiDB-lite"/>
    </source>
</evidence>
<gene>
    <name evidence="2" type="ORF">DY367_05685</name>
</gene>